<protein>
    <recommendedName>
        <fullName evidence="11">Exosortase EpsH-related protein</fullName>
    </recommendedName>
</protein>
<dbReference type="GO" id="GO:0005886">
    <property type="term" value="C:plasma membrane"/>
    <property type="evidence" value="ECO:0007669"/>
    <property type="project" value="UniProtKB-SubCell"/>
</dbReference>
<dbReference type="Pfam" id="PF09721">
    <property type="entry name" value="Exosortase_EpsH"/>
    <property type="match status" value="1"/>
</dbReference>
<keyword evidence="7 8" id="KW-0472">Membrane</keyword>
<dbReference type="STRING" id="857087.Metme_1432"/>
<dbReference type="InterPro" id="IPR027567">
    <property type="entry name" value="Exosort_XrtM"/>
</dbReference>
<accession>F9ZZ00</accession>
<name>F9ZZ00_METMM</name>
<feature type="transmembrane region" description="Helical" evidence="8">
    <location>
        <begin position="187"/>
        <end position="207"/>
    </location>
</feature>
<dbReference type="NCBIfam" id="TIGR04300">
    <property type="entry name" value="exosort_XrtM"/>
    <property type="match status" value="1"/>
</dbReference>
<dbReference type="EMBL" id="CP002738">
    <property type="protein sequence ID" value="AEF99855.1"/>
    <property type="molecule type" value="Genomic_DNA"/>
</dbReference>
<evidence type="ECO:0000256" key="6">
    <source>
        <dbReference type="ARBA" id="ARBA00022989"/>
    </source>
</evidence>
<reference key="2">
    <citation type="submission" date="2011-05" db="EMBL/GenBank/DDBJ databases">
        <title>Complete genome sequence of the aerobic marine methanotroph Methylomonas methanica MC09.</title>
        <authorList>
            <person name="Boden R."/>
            <person name="Cunliffe M."/>
            <person name="Scanlan J."/>
            <person name="Moussard H."/>
            <person name="Kits K.D."/>
            <person name="Klotz M."/>
            <person name="Jetten M."/>
            <person name="Vuilleumier S."/>
            <person name="Han J."/>
            <person name="Peters L."/>
            <person name="Mikhailova N."/>
            <person name="Teshima H."/>
            <person name="Tapia R."/>
            <person name="Kyrpides N."/>
            <person name="Ivanova N."/>
            <person name="Pagani I."/>
            <person name="Cheng J.-F."/>
            <person name="Goodwin L."/>
            <person name="Han C."/>
            <person name="Hauser L."/>
            <person name="Land M."/>
            <person name="Lapidus A."/>
            <person name="Lucas S."/>
            <person name="Pitluck S."/>
            <person name="Woyke T."/>
            <person name="Stein L.Y."/>
            <person name="Murrell C."/>
        </authorList>
    </citation>
    <scope>NUCLEOTIDE SEQUENCE</scope>
    <source>
        <strain>MC09</strain>
    </source>
</reference>
<evidence type="ECO:0000256" key="5">
    <source>
        <dbReference type="ARBA" id="ARBA00022801"/>
    </source>
</evidence>
<gene>
    <name evidence="9" type="ordered locus">Metme_1432</name>
</gene>
<evidence type="ECO:0000313" key="9">
    <source>
        <dbReference type="EMBL" id="AEF99855.1"/>
    </source>
</evidence>
<dbReference type="HOGENOM" id="CLU_110677_0_0_6"/>
<dbReference type="NCBIfam" id="TIGR04178">
    <property type="entry name" value="exo_archaeo"/>
    <property type="match status" value="1"/>
</dbReference>
<dbReference type="GO" id="GO:0008233">
    <property type="term" value="F:peptidase activity"/>
    <property type="evidence" value="ECO:0007669"/>
    <property type="project" value="UniProtKB-KW"/>
</dbReference>
<reference evidence="9 10" key="1">
    <citation type="journal article" date="2011" name="J. Bacteriol.">
        <title>Complete Genome Sequence of the Aerobic Marine Methanotroph Methylomonas methanica MC09.</title>
        <authorList>
            <person name="Boden R."/>
            <person name="Cunliffe M."/>
            <person name="Scanlan J."/>
            <person name="Moussard H."/>
            <person name="Kits K.D."/>
            <person name="Klotz M.G."/>
            <person name="Jetten M.S."/>
            <person name="Vuilleumier S."/>
            <person name="Han J."/>
            <person name="Peters L."/>
            <person name="Mikhailova N."/>
            <person name="Teshima H."/>
            <person name="Tapia R."/>
            <person name="Kyrpides N."/>
            <person name="Ivanova N."/>
            <person name="Pagani I."/>
            <person name="Cheng J.F."/>
            <person name="Goodwin L."/>
            <person name="Han C."/>
            <person name="Hauser L."/>
            <person name="Land M.L."/>
            <person name="Lapidus A."/>
            <person name="Lucas S."/>
            <person name="Pitluck S."/>
            <person name="Woyke T."/>
            <person name="Stein L."/>
            <person name="Murrell J.C."/>
        </authorList>
    </citation>
    <scope>NUCLEOTIDE SEQUENCE [LARGE SCALE GENOMIC DNA]</scope>
    <source>
        <strain evidence="9 10">MC09</strain>
    </source>
</reference>
<dbReference type="InterPro" id="IPR019127">
    <property type="entry name" value="Exosortase"/>
</dbReference>
<keyword evidence="6 8" id="KW-1133">Transmembrane helix</keyword>
<dbReference type="KEGG" id="mmt:Metme_1432"/>
<dbReference type="eggNOG" id="ENOG5033KQ2">
    <property type="taxonomic scope" value="Bacteria"/>
</dbReference>
<feature type="transmembrane region" description="Helical" evidence="8">
    <location>
        <begin position="150"/>
        <end position="175"/>
    </location>
</feature>
<evidence type="ECO:0000256" key="7">
    <source>
        <dbReference type="ARBA" id="ARBA00023136"/>
    </source>
</evidence>
<keyword evidence="2" id="KW-1003">Cell membrane</keyword>
<evidence type="ECO:0000256" key="1">
    <source>
        <dbReference type="ARBA" id="ARBA00004651"/>
    </source>
</evidence>
<keyword evidence="3" id="KW-0645">Protease</keyword>
<evidence type="ECO:0000256" key="2">
    <source>
        <dbReference type="ARBA" id="ARBA00022475"/>
    </source>
</evidence>
<evidence type="ECO:0000256" key="8">
    <source>
        <dbReference type="SAM" id="Phobius"/>
    </source>
</evidence>
<feature type="transmembrane region" description="Helical" evidence="8">
    <location>
        <begin position="54"/>
        <end position="72"/>
    </location>
</feature>
<dbReference type="AlphaFoldDB" id="F9ZZ00"/>
<evidence type="ECO:0000313" key="10">
    <source>
        <dbReference type="Proteomes" id="UP000008888"/>
    </source>
</evidence>
<organism evidence="9 10">
    <name type="scientific">Methylomonas methanica (strain DSM 25384 / MC09)</name>
    <dbReference type="NCBI Taxonomy" id="857087"/>
    <lineage>
        <taxon>Bacteria</taxon>
        <taxon>Pseudomonadati</taxon>
        <taxon>Pseudomonadota</taxon>
        <taxon>Gammaproteobacteria</taxon>
        <taxon>Methylococcales</taxon>
        <taxon>Methylococcaceae</taxon>
        <taxon>Methylomonas</taxon>
    </lineage>
</organism>
<dbReference type="InterPro" id="IPR026392">
    <property type="entry name" value="Exo/Archaeosortase_dom"/>
</dbReference>
<keyword evidence="10" id="KW-1185">Reference proteome</keyword>
<comment type="subcellular location">
    <subcellularLocation>
        <location evidence="1">Cell membrane</location>
        <topology evidence="1">Multi-pass membrane protein</topology>
    </subcellularLocation>
</comment>
<reference evidence="10" key="3">
    <citation type="submission" date="2011-05" db="EMBL/GenBank/DDBJ databases">
        <title>Complete sequence of Methylomonas methanica MC09.</title>
        <authorList>
            <consortium name="US DOE Joint Genome Institute"/>
            <person name="Lucas S."/>
            <person name="Han J."/>
            <person name="Lapidus A."/>
            <person name="Cheng J.-F."/>
            <person name="Goodwin L."/>
            <person name="Pitluck S."/>
            <person name="Peters L."/>
            <person name="Mikhailova N."/>
            <person name="Teshima H."/>
            <person name="Han C."/>
            <person name="Tapia R."/>
            <person name="Land M."/>
            <person name="Hauser L."/>
            <person name="Kyrpides N."/>
            <person name="Ivanova N."/>
            <person name="Pagani I."/>
            <person name="Stein L."/>
            <person name="Woyke T."/>
        </authorList>
    </citation>
    <scope>NUCLEOTIDE SEQUENCE [LARGE SCALE GENOMIC DNA]</scope>
    <source>
        <strain evidence="10">MC09</strain>
    </source>
</reference>
<sequence>MCIYPDDGLSSAATLGHDFSRYRQTTPPKYYEGITVLQTLRLFSESCRRYSQHTWLQFLLFVGCYVLFDYAYFKIPVDLFTDVIYYHSVVAICADLVNWLAPFEQVFAKHNHLLSAKADLEIVRGCDGAGALFLVISAVLVFPSGLKRKALGLLLGIGLIYTINLLRICVLYFIIAYHPGWFQLIHTYVAPTLMVMLGCFYFAWWAFGSTPSIHEPA</sequence>
<dbReference type="GO" id="GO:0006508">
    <property type="term" value="P:proteolysis"/>
    <property type="evidence" value="ECO:0007669"/>
    <property type="project" value="UniProtKB-KW"/>
</dbReference>
<keyword evidence="5" id="KW-0378">Hydrolase</keyword>
<dbReference type="Proteomes" id="UP000008888">
    <property type="component" value="Chromosome"/>
</dbReference>
<evidence type="ECO:0000256" key="3">
    <source>
        <dbReference type="ARBA" id="ARBA00022670"/>
    </source>
</evidence>
<keyword evidence="4 8" id="KW-0812">Transmembrane</keyword>
<evidence type="ECO:0008006" key="11">
    <source>
        <dbReference type="Google" id="ProtNLM"/>
    </source>
</evidence>
<proteinExistence type="predicted"/>
<evidence type="ECO:0000256" key="4">
    <source>
        <dbReference type="ARBA" id="ARBA00022692"/>
    </source>
</evidence>
<feature type="transmembrane region" description="Helical" evidence="8">
    <location>
        <begin position="122"/>
        <end position="144"/>
    </location>
</feature>